<organism evidence="1">
    <name type="scientific">Salmonella sp. 96A-29192</name>
    <dbReference type="NCBI Taxonomy" id="1179814"/>
    <lineage>
        <taxon>Bacteria</taxon>
        <taxon>Pseudomonadati</taxon>
        <taxon>Pseudomonadota</taxon>
        <taxon>Gammaproteobacteria</taxon>
        <taxon>Enterobacterales</taxon>
        <taxon>Enterobacteriaceae</taxon>
        <taxon>Salmonella</taxon>
    </lineage>
</organism>
<dbReference type="EMBL" id="JQ418521">
    <property type="protein sequence ID" value="AFK88805.1"/>
    <property type="molecule type" value="Genomic_DNA"/>
</dbReference>
<protein>
    <submittedName>
        <fullName evidence="1">Uncharacterized protein</fullName>
    </submittedName>
</protein>
<name>I3VZM8_9ENTR</name>
<geneLocation type="plasmid" evidence="1">
    <name>p96A29192-65</name>
</geneLocation>
<dbReference type="AlphaFoldDB" id="I3VZM8"/>
<reference evidence="1" key="1">
    <citation type="submission" date="2012-01" db="EMBL/GenBank/DDBJ databases">
        <authorList>
            <person name="Summers A.O."/>
            <person name="Wireman J."/>
        </authorList>
    </citation>
    <scope>NUCLEOTIDE SEQUENCE</scope>
    <source>
        <strain evidence="1">96A-29192</strain>
        <plasmid evidence="1">p96A29192-65</plasmid>
    </source>
</reference>
<keyword evidence="1" id="KW-0614">Plasmid</keyword>
<evidence type="ECO:0000313" key="1">
    <source>
        <dbReference type="EMBL" id="AFK88805.1"/>
    </source>
</evidence>
<accession>I3VZM8</accession>
<dbReference type="RefSeq" id="WP_015062766.1">
    <property type="nucleotide sequence ID" value="NC_019343.1"/>
</dbReference>
<proteinExistence type="predicted"/>
<sequence length="56" mass="6598">MDSGAAPYKFKPDMNKPEEERNDSFYVKLKMEDGKTRTLWGADWKMLYVTFRMGSV</sequence>